<comment type="caution">
    <text evidence="1">The sequence shown here is derived from an EMBL/GenBank/DDBJ whole genome shotgun (WGS) entry which is preliminary data.</text>
</comment>
<proteinExistence type="predicted"/>
<name>A0A7X0IAQ1_9ACTN</name>
<dbReference type="AlphaFoldDB" id="A0A7X0IAQ1"/>
<dbReference type="RefSeq" id="WP_184978765.1">
    <property type="nucleotide sequence ID" value="NZ_BAAALO010000055.1"/>
</dbReference>
<evidence type="ECO:0000313" key="1">
    <source>
        <dbReference type="EMBL" id="MBB6471578.1"/>
    </source>
</evidence>
<dbReference type="EMBL" id="JACHIU010000001">
    <property type="protein sequence ID" value="MBB6471578.1"/>
    <property type="molecule type" value="Genomic_DNA"/>
</dbReference>
<organism evidence="1 2">
    <name type="scientific">Sphaerisporangium rubeum</name>
    <dbReference type="NCBI Taxonomy" id="321317"/>
    <lineage>
        <taxon>Bacteria</taxon>
        <taxon>Bacillati</taxon>
        <taxon>Actinomycetota</taxon>
        <taxon>Actinomycetes</taxon>
        <taxon>Streptosporangiales</taxon>
        <taxon>Streptosporangiaceae</taxon>
        <taxon>Sphaerisporangium</taxon>
    </lineage>
</organism>
<reference evidence="1 2" key="1">
    <citation type="submission" date="2020-08" db="EMBL/GenBank/DDBJ databases">
        <title>Sequencing the genomes of 1000 actinobacteria strains.</title>
        <authorList>
            <person name="Klenk H.-P."/>
        </authorList>
    </citation>
    <scope>NUCLEOTIDE SEQUENCE [LARGE SCALE GENOMIC DNA]</scope>
    <source>
        <strain evidence="1 2">DSM 44936</strain>
    </source>
</reference>
<protein>
    <submittedName>
        <fullName evidence="1">Uncharacterized protein</fullName>
    </submittedName>
</protein>
<accession>A0A7X0IAQ1</accession>
<gene>
    <name evidence="1" type="ORF">BJ992_001009</name>
</gene>
<dbReference type="Proteomes" id="UP000555564">
    <property type="component" value="Unassembled WGS sequence"/>
</dbReference>
<evidence type="ECO:0000313" key="2">
    <source>
        <dbReference type="Proteomes" id="UP000555564"/>
    </source>
</evidence>
<sequence length="51" mass="6024">MQNQWRFCFKCSALFYNGYAYRGEYGRCPYDYIWGHTAAGYDFAIPVSAYT</sequence>
<keyword evidence="2" id="KW-1185">Reference proteome</keyword>